<dbReference type="OrthoDB" id="2369050at2759"/>
<evidence type="ECO:0000256" key="1">
    <source>
        <dbReference type="SAM" id="MobiDB-lite"/>
    </source>
</evidence>
<dbReference type="HOGENOM" id="CLU_018255_0_0_1"/>
<dbReference type="EMBL" id="KN833019">
    <property type="protein sequence ID" value="KIM78087.1"/>
    <property type="molecule type" value="Genomic_DNA"/>
</dbReference>
<evidence type="ECO:0008006" key="4">
    <source>
        <dbReference type="Google" id="ProtNLM"/>
    </source>
</evidence>
<evidence type="ECO:0000313" key="2">
    <source>
        <dbReference type="EMBL" id="KIM78087.1"/>
    </source>
</evidence>
<dbReference type="Proteomes" id="UP000054166">
    <property type="component" value="Unassembled WGS sequence"/>
</dbReference>
<feature type="region of interest" description="Disordered" evidence="1">
    <location>
        <begin position="198"/>
        <end position="217"/>
    </location>
</feature>
<organism evidence="2 3">
    <name type="scientific">Piloderma croceum (strain F 1598)</name>
    <dbReference type="NCBI Taxonomy" id="765440"/>
    <lineage>
        <taxon>Eukaryota</taxon>
        <taxon>Fungi</taxon>
        <taxon>Dikarya</taxon>
        <taxon>Basidiomycota</taxon>
        <taxon>Agaricomycotina</taxon>
        <taxon>Agaricomycetes</taxon>
        <taxon>Agaricomycetidae</taxon>
        <taxon>Atheliales</taxon>
        <taxon>Atheliaceae</taxon>
        <taxon>Piloderma</taxon>
    </lineage>
</organism>
<feature type="compositionally biased region" description="Polar residues" evidence="1">
    <location>
        <begin position="199"/>
        <end position="216"/>
    </location>
</feature>
<dbReference type="InParanoid" id="A0A0C3BLB0"/>
<proteinExistence type="predicted"/>
<protein>
    <recommendedName>
        <fullName evidence="4">Retrotransposon gag domain-containing protein</fullName>
    </recommendedName>
</protein>
<gene>
    <name evidence="2" type="ORF">PILCRDRAFT_11524</name>
</gene>
<keyword evidence="3" id="KW-1185">Reference proteome</keyword>
<reference evidence="3" key="2">
    <citation type="submission" date="2015-01" db="EMBL/GenBank/DDBJ databases">
        <title>Evolutionary Origins and Diversification of the Mycorrhizal Mutualists.</title>
        <authorList>
            <consortium name="DOE Joint Genome Institute"/>
            <consortium name="Mycorrhizal Genomics Consortium"/>
            <person name="Kohler A."/>
            <person name="Kuo A."/>
            <person name="Nagy L.G."/>
            <person name="Floudas D."/>
            <person name="Copeland A."/>
            <person name="Barry K.W."/>
            <person name="Cichocki N."/>
            <person name="Veneault-Fourrey C."/>
            <person name="LaButti K."/>
            <person name="Lindquist E.A."/>
            <person name="Lipzen A."/>
            <person name="Lundell T."/>
            <person name="Morin E."/>
            <person name="Murat C."/>
            <person name="Riley R."/>
            <person name="Ohm R."/>
            <person name="Sun H."/>
            <person name="Tunlid A."/>
            <person name="Henrissat B."/>
            <person name="Grigoriev I.V."/>
            <person name="Hibbett D.S."/>
            <person name="Martin F."/>
        </authorList>
    </citation>
    <scope>NUCLEOTIDE SEQUENCE [LARGE SCALE GENOMIC DNA]</scope>
    <source>
        <strain evidence="3">F 1598</strain>
    </source>
</reference>
<reference evidence="2 3" key="1">
    <citation type="submission" date="2014-04" db="EMBL/GenBank/DDBJ databases">
        <authorList>
            <consortium name="DOE Joint Genome Institute"/>
            <person name="Kuo A."/>
            <person name="Tarkka M."/>
            <person name="Buscot F."/>
            <person name="Kohler A."/>
            <person name="Nagy L.G."/>
            <person name="Floudas D."/>
            <person name="Copeland A."/>
            <person name="Barry K.W."/>
            <person name="Cichocki N."/>
            <person name="Veneault-Fourrey C."/>
            <person name="LaButti K."/>
            <person name="Lindquist E.A."/>
            <person name="Lipzen A."/>
            <person name="Lundell T."/>
            <person name="Morin E."/>
            <person name="Murat C."/>
            <person name="Sun H."/>
            <person name="Tunlid A."/>
            <person name="Henrissat B."/>
            <person name="Grigoriev I.V."/>
            <person name="Hibbett D.S."/>
            <person name="Martin F."/>
            <person name="Nordberg H.P."/>
            <person name="Cantor M.N."/>
            <person name="Hua S.X."/>
        </authorList>
    </citation>
    <scope>NUCLEOTIDE SEQUENCE [LARGE SCALE GENOMIC DNA]</scope>
    <source>
        <strain evidence="2 3">F 1598</strain>
    </source>
</reference>
<dbReference type="AlphaFoldDB" id="A0A0C3BLB0"/>
<evidence type="ECO:0000313" key="3">
    <source>
        <dbReference type="Proteomes" id="UP000054166"/>
    </source>
</evidence>
<accession>A0A0C3BLB0</accession>
<dbReference type="STRING" id="765440.A0A0C3BLB0"/>
<name>A0A0C3BLB0_PILCF</name>
<sequence>MAAVKQSFPTKVPILTAGNISPAVMHQFKHSCRNYFIHKKIIADDQVSLIIGGILDSRVSDWISTKHDHLIALSFNVFMIIFHTYYLAEDWEEDTLCDLLSMTQGANTSFWDFAVAVQNKNSLLHGTTSHLPDNNLHHQINASMEDRLSKKLSSKKVNKVADFHKWLNEVRSCDEGLRAEREEYERIARDNHESFHCANYSNNPPSHHTPYTNNLPATGASAVAPAISSEPQKQCPKLLDSERKLLNNNKGCVKCCNSFENHHAANCPNNFLNPTTYKTHPYASGRGPC</sequence>